<evidence type="ECO:0000313" key="6">
    <source>
        <dbReference type="Proteomes" id="UP000280935"/>
    </source>
</evidence>
<accession>A0A3P1WWU6</accession>
<organism evidence="5 6">
    <name type="scientific">Arachnia propionica</name>
    <dbReference type="NCBI Taxonomy" id="1750"/>
    <lineage>
        <taxon>Bacteria</taxon>
        <taxon>Bacillati</taxon>
        <taxon>Actinomycetota</taxon>
        <taxon>Actinomycetes</taxon>
        <taxon>Propionibacteriales</taxon>
        <taxon>Propionibacteriaceae</taxon>
        <taxon>Arachnia</taxon>
    </lineage>
</organism>
<dbReference type="Gene3D" id="1.10.10.10">
    <property type="entry name" value="Winged helix-like DNA-binding domain superfamily/Winged helix DNA-binding domain"/>
    <property type="match status" value="1"/>
</dbReference>
<evidence type="ECO:0000259" key="4">
    <source>
        <dbReference type="PROSITE" id="PS50043"/>
    </source>
</evidence>
<dbReference type="PANTHER" id="PTHR44688">
    <property type="entry name" value="DNA-BINDING TRANSCRIPTIONAL ACTIVATOR DEVR_DOSR"/>
    <property type="match status" value="1"/>
</dbReference>
<gene>
    <name evidence="5" type="ORF">EII35_02980</name>
</gene>
<dbReference type="InterPro" id="IPR016032">
    <property type="entry name" value="Sig_transdc_resp-reg_C-effctor"/>
</dbReference>
<dbReference type="OrthoDB" id="3202170at2"/>
<dbReference type="SUPFAM" id="SSF46894">
    <property type="entry name" value="C-terminal effector domain of the bipartite response regulators"/>
    <property type="match status" value="1"/>
</dbReference>
<dbReference type="Proteomes" id="UP000280935">
    <property type="component" value="Unassembled WGS sequence"/>
</dbReference>
<proteinExistence type="predicted"/>
<dbReference type="PRINTS" id="PR00038">
    <property type="entry name" value="HTHLUXR"/>
</dbReference>
<keyword evidence="3" id="KW-0804">Transcription</keyword>
<dbReference type="SMART" id="SM00421">
    <property type="entry name" value="HTH_LUXR"/>
    <property type="match status" value="1"/>
</dbReference>
<keyword evidence="1" id="KW-0805">Transcription regulation</keyword>
<evidence type="ECO:0000256" key="2">
    <source>
        <dbReference type="ARBA" id="ARBA00023125"/>
    </source>
</evidence>
<dbReference type="Pfam" id="PF00196">
    <property type="entry name" value="GerE"/>
    <property type="match status" value="1"/>
</dbReference>
<evidence type="ECO:0000313" key="5">
    <source>
        <dbReference type="EMBL" id="RRD50711.1"/>
    </source>
</evidence>
<dbReference type="EMBL" id="RQYT01000004">
    <property type="protein sequence ID" value="RRD50711.1"/>
    <property type="molecule type" value="Genomic_DNA"/>
</dbReference>
<dbReference type="GO" id="GO:0006355">
    <property type="term" value="P:regulation of DNA-templated transcription"/>
    <property type="evidence" value="ECO:0007669"/>
    <property type="project" value="InterPro"/>
</dbReference>
<feature type="domain" description="HTH luxR-type" evidence="4">
    <location>
        <begin position="678"/>
        <end position="743"/>
    </location>
</feature>
<dbReference type="PROSITE" id="PS50043">
    <property type="entry name" value="HTH_LUXR_2"/>
    <property type="match status" value="1"/>
</dbReference>
<dbReference type="InterPro" id="IPR000792">
    <property type="entry name" value="Tscrpt_reg_LuxR_C"/>
</dbReference>
<dbReference type="AlphaFoldDB" id="A0A3P1WWU6"/>
<comment type="caution">
    <text evidence="5">The sequence shown here is derived from an EMBL/GenBank/DDBJ whole genome shotgun (WGS) entry which is preliminary data.</text>
</comment>
<keyword evidence="2" id="KW-0238">DNA-binding</keyword>
<dbReference type="CDD" id="cd06170">
    <property type="entry name" value="LuxR_C_like"/>
    <property type="match status" value="1"/>
</dbReference>
<dbReference type="InterPro" id="IPR036388">
    <property type="entry name" value="WH-like_DNA-bd_sf"/>
</dbReference>
<evidence type="ECO:0000256" key="1">
    <source>
        <dbReference type="ARBA" id="ARBA00023015"/>
    </source>
</evidence>
<sequence length="749" mass="81425">MIPGNARPREPHAHVIGHAEQCVLTVIHEQETIVDHLSMTVDDWAPKLLPLGVTSLCVDDRGMFHENPQLLEKIEHLVSHGMQVVVATENAEDEFHLVARLSHLRPELLIQSTMPPEEVWRIVEEQTGATLTAHRGLIETVCACHPILVHLFLTALCHVRGAENPSSTSVIESLADAVAHVVQTQFIHPEGQAAFMLRLAATETTPLANIADELAAGKAPGSQVIRQMAATLASETIPQDLRLALWDRLRTQLGSECFDLARETLLPFLADETVVHGHHLGILELLTQGSGNEYSPQVLQVIREVIEAASPHGCQRIFPSLPSLLRVQEGPEAAAQLAALCADVDMAALRPALDALNASEDVPDSAFDVLSPLVALEYPRRAARLAETGLRQLSEDDPRIISAALIWIMTSPATACTDPDRRRHALQRIVRLARNDCTASSVIRAGLASLRAFTHRSACKQLRELVTAEQSLSSGGMPVMACCLAGLATSLNNMAEQAVLWCWRARALASAHSSEHIWVLIVHALVAYRDGDTQLAAELLKQVEELSNQIGVATVSRCCHLAIQFLHAEATGGVDGPVMDDRAHAVLRAFSTYCAAIVEHQNGSTQAAIDGHFSTGKTLASSCLTNPMILDWQNQLKEIFLSRNDEAIAECLKNDISNAEAAWRTLNDLAAGPQPSGARTVRPKLSKSEMRVAEQIAAGCTNAQAADVLFLSKRTIDTHLRNIYRRLSISSREELIDFLRSEGLVASGS</sequence>
<reference evidence="5 6" key="1">
    <citation type="submission" date="2018-11" db="EMBL/GenBank/DDBJ databases">
        <title>Genomes From Bacteria Associated with the Canine Oral Cavity: a Test Case for Automated Genome-Based Taxonomic Assignment.</title>
        <authorList>
            <person name="Coil D.A."/>
            <person name="Jospin G."/>
            <person name="Darling A.E."/>
            <person name="Wallis C."/>
            <person name="Davis I.J."/>
            <person name="Harris S."/>
            <person name="Eisen J.A."/>
            <person name="Holcombe L.J."/>
            <person name="O'Flynn C."/>
        </authorList>
    </citation>
    <scope>NUCLEOTIDE SEQUENCE [LARGE SCALE GENOMIC DNA]</scope>
    <source>
        <strain evidence="5 6">OH2822_COT-296</strain>
    </source>
</reference>
<evidence type="ECO:0000256" key="3">
    <source>
        <dbReference type="ARBA" id="ARBA00023163"/>
    </source>
</evidence>
<protein>
    <submittedName>
        <fullName evidence="5">LuxR family transcriptional regulator</fullName>
    </submittedName>
</protein>
<name>A0A3P1WWU6_9ACTN</name>
<dbReference type="PANTHER" id="PTHR44688:SF16">
    <property type="entry name" value="DNA-BINDING TRANSCRIPTIONAL ACTIVATOR DEVR_DOSR"/>
    <property type="match status" value="1"/>
</dbReference>
<dbReference type="GO" id="GO:0003677">
    <property type="term" value="F:DNA binding"/>
    <property type="evidence" value="ECO:0007669"/>
    <property type="project" value="UniProtKB-KW"/>
</dbReference>